<feature type="domain" description="Zinc finger PHD-type" evidence="5">
    <location>
        <begin position="216"/>
        <end position="264"/>
    </location>
</feature>
<evidence type="ECO:0000256" key="3">
    <source>
        <dbReference type="ARBA" id="ARBA00022833"/>
    </source>
</evidence>
<feature type="domain" description="Zinc finger PHD-type" evidence="5">
    <location>
        <begin position="328"/>
        <end position="378"/>
    </location>
</feature>
<dbReference type="PANTHER" id="PTHR33415">
    <property type="entry name" value="PROTEIN EMBRYO DEFECTIVE 514"/>
    <property type="match status" value="1"/>
</dbReference>
<evidence type="ECO:0000313" key="6">
    <source>
        <dbReference type="EMBL" id="KAK7817156.1"/>
    </source>
</evidence>
<evidence type="ECO:0000313" key="7">
    <source>
        <dbReference type="Proteomes" id="UP000237347"/>
    </source>
</evidence>
<protein>
    <submittedName>
        <fullName evidence="6">Phd finger protein ehd3</fullName>
    </submittedName>
</protein>
<evidence type="ECO:0000256" key="1">
    <source>
        <dbReference type="ARBA" id="ARBA00022723"/>
    </source>
</evidence>
<keyword evidence="7" id="KW-1185">Reference proteome</keyword>
<dbReference type="SMART" id="SM00249">
    <property type="entry name" value="PHD"/>
    <property type="match status" value="2"/>
</dbReference>
<keyword evidence="2" id="KW-0863">Zinc-finger</keyword>
<keyword evidence="3" id="KW-0862">Zinc</keyword>
<name>A0AAW0ISM1_QUESU</name>
<organism evidence="6 7">
    <name type="scientific">Quercus suber</name>
    <name type="common">Cork oak</name>
    <dbReference type="NCBI Taxonomy" id="58331"/>
    <lineage>
        <taxon>Eukaryota</taxon>
        <taxon>Viridiplantae</taxon>
        <taxon>Streptophyta</taxon>
        <taxon>Embryophyta</taxon>
        <taxon>Tracheophyta</taxon>
        <taxon>Spermatophyta</taxon>
        <taxon>Magnoliopsida</taxon>
        <taxon>eudicotyledons</taxon>
        <taxon>Gunneridae</taxon>
        <taxon>Pentapetalae</taxon>
        <taxon>rosids</taxon>
        <taxon>fabids</taxon>
        <taxon>Fagales</taxon>
        <taxon>Fagaceae</taxon>
        <taxon>Quercus</taxon>
    </lineage>
</organism>
<dbReference type="Pfam" id="PF11523">
    <property type="entry name" value="DUF3223"/>
    <property type="match status" value="1"/>
</dbReference>
<keyword evidence="1" id="KW-0479">Metal-binding</keyword>
<proteinExistence type="predicted"/>
<dbReference type="InterPro" id="IPR011011">
    <property type="entry name" value="Znf_FYVE_PHD"/>
</dbReference>
<dbReference type="EMBL" id="PKMF04000897">
    <property type="protein sequence ID" value="KAK7817156.1"/>
    <property type="molecule type" value="Genomic_DNA"/>
</dbReference>
<dbReference type="Gene3D" id="3.10.450.40">
    <property type="match status" value="1"/>
</dbReference>
<dbReference type="GO" id="GO:1901259">
    <property type="term" value="P:chloroplast rRNA processing"/>
    <property type="evidence" value="ECO:0007669"/>
    <property type="project" value="TreeGrafter"/>
</dbReference>
<dbReference type="AlphaFoldDB" id="A0AAW0ISM1"/>
<accession>A0AAW0ISM1</accession>
<dbReference type="SUPFAM" id="SSF57903">
    <property type="entry name" value="FYVE/PHD zinc finger"/>
    <property type="match status" value="1"/>
</dbReference>
<dbReference type="GO" id="GO:0009507">
    <property type="term" value="C:chloroplast"/>
    <property type="evidence" value="ECO:0007669"/>
    <property type="project" value="TreeGrafter"/>
</dbReference>
<evidence type="ECO:0000259" key="5">
    <source>
        <dbReference type="SMART" id="SM00249"/>
    </source>
</evidence>
<dbReference type="GO" id="GO:0008270">
    <property type="term" value="F:zinc ion binding"/>
    <property type="evidence" value="ECO:0007669"/>
    <property type="project" value="UniProtKB-KW"/>
</dbReference>
<evidence type="ECO:0000256" key="2">
    <source>
        <dbReference type="ARBA" id="ARBA00022771"/>
    </source>
</evidence>
<dbReference type="Proteomes" id="UP000237347">
    <property type="component" value="Unassembled WGS sequence"/>
</dbReference>
<reference evidence="6 7" key="1">
    <citation type="journal article" date="2018" name="Sci. Data">
        <title>The draft genome sequence of cork oak.</title>
        <authorList>
            <person name="Ramos A.M."/>
            <person name="Usie A."/>
            <person name="Barbosa P."/>
            <person name="Barros P.M."/>
            <person name="Capote T."/>
            <person name="Chaves I."/>
            <person name="Simoes F."/>
            <person name="Abreu I."/>
            <person name="Carrasquinho I."/>
            <person name="Faro C."/>
            <person name="Guimaraes J.B."/>
            <person name="Mendonca D."/>
            <person name="Nobrega F."/>
            <person name="Rodrigues L."/>
            <person name="Saibo N.J.M."/>
            <person name="Varela M.C."/>
            <person name="Egas C."/>
            <person name="Matos J."/>
            <person name="Miguel C.M."/>
            <person name="Oliveira M.M."/>
            <person name="Ricardo C.P."/>
            <person name="Goncalves S."/>
        </authorList>
    </citation>
    <scope>NUCLEOTIDE SEQUENCE [LARGE SCALE GENOMIC DNA]</scope>
    <source>
        <strain evidence="7">cv. HL8</strain>
    </source>
</reference>
<evidence type="ECO:0000256" key="4">
    <source>
        <dbReference type="SAM" id="MobiDB-lite"/>
    </source>
</evidence>
<feature type="region of interest" description="Disordered" evidence="4">
    <location>
        <begin position="38"/>
        <end position="66"/>
    </location>
</feature>
<comment type="caution">
    <text evidence="6">The sequence shown here is derived from an EMBL/GenBank/DDBJ whole genome shotgun (WGS) entry which is preliminary data.</text>
</comment>
<dbReference type="InterPro" id="IPR044673">
    <property type="entry name" value="DCL-like"/>
</dbReference>
<sequence length="426" mass="47973">MAAPLLFRAIPLLSLRLHHHRLAASIFAPTRRPWCSAAEPSRSEENLSSADNTAAARKARDSQSSKYHHRWDDAEYRKWKDKEGEILSDIEPISSLTKEILHSNRFRHWRNAVPEQIYRSLSDDEGGIQGCIREAIVINPEIDCMMTEPDHYSEDRCKYSQTGWMSDGSQKAANGHAGIISSNESDHYTITDKFSSLCKLVFENFQGIKADLFYLKCTCRRSGGKADGRDCLVSDSCEEMCHVSCSEPAVIEIPPRSCYRASCTAWGFRSPNINCVVGERLNAPNTPSNGNDDGISPTNEETPIELEENSNCSIDDGLQLSKSGKNYPCKICESKIVDAENWKIFSHSVCPNKYYHARCLTNKQLKSYGPFWYCPSCLYLDGERLTAEDEKAVVEKLLAYHPHSEDKIGCGLDSIMEEKMKVTSKE</sequence>
<dbReference type="InterPro" id="IPR001965">
    <property type="entry name" value="Znf_PHD"/>
</dbReference>
<dbReference type="GO" id="GO:0009658">
    <property type="term" value="P:chloroplast organization"/>
    <property type="evidence" value="ECO:0007669"/>
    <property type="project" value="TreeGrafter"/>
</dbReference>
<gene>
    <name evidence="6" type="primary">EHD3</name>
    <name evidence="6" type="ORF">CFP56_043221</name>
</gene>
<dbReference type="PANTHER" id="PTHR33415:SF4">
    <property type="entry name" value="DCL PROTEIN (DUF3223)"/>
    <property type="match status" value="1"/>
</dbReference>